<sequence length="11" mass="1191">MTRGGIENNLS</sequence>
<organism evidence="1">
    <name type="scientific">Rhizophora mucronata</name>
    <name type="common">Asiatic mangrove</name>
    <dbReference type="NCBI Taxonomy" id="61149"/>
    <lineage>
        <taxon>Eukaryota</taxon>
        <taxon>Viridiplantae</taxon>
        <taxon>Streptophyta</taxon>
        <taxon>Embryophyta</taxon>
        <taxon>Tracheophyta</taxon>
        <taxon>Spermatophyta</taxon>
        <taxon>Magnoliopsida</taxon>
        <taxon>eudicotyledons</taxon>
        <taxon>Gunneridae</taxon>
        <taxon>Pentapetalae</taxon>
        <taxon>rosids</taxon>
        <taxon>fabids</taxon>
        <taxon>Malpighiales</taxon>
        <taxon>Rhizophoraceae</taxon>
        <taxon>Rhizophora</taxon>
    </lineage>
</organism>
<dbReference type="EMBL" id="GGEC01007870">
    <property type="protein sequence ID" value="MBW88353.1"/>
    <property type="molecule type" value="Transcribed_RNA"/>
</dbReference>
<protein>
    <submittedName>
        <fullName evidence="1">Uncharacterized protein</fullName>
    </submittedName>
</protein>
<reference evidence="1" key="1">
    <citation type="submission" date="2018-02" db="EMBL/GenBank/DDBJ databases">
        <title>Rhizophora mucronata_Transcriptome.</title>
        <authorList>
            <person name="Meera S.P."/>
            <person name="Sreeshan A."/>
            <person name="Augustine A."/>
        </authorList>
    </citation>
    <scope>NUCLEOTIDE SEQUENCE</scope>
    <source>
        <tissue evidence="1">Leaf</tissue>
    </source>
</reference>
<accession>A0A2P2J4E6</accession>
<evidence type="ECO:0000313" key="1">
    <source>
        <dbReference type="EMBL" id="MBW88353.1"/>
    </source>
</evidence>
<proteinExistence type="predicted"/>
<name>A0A2P2J4E6_RHIMU</name>